<dbReference type="RefSeq" id="WP_097196235.1">
    <property type="nucleotide sequence ID" value="NZ_OBQI01000005.1"/>
</dbReference>
<gene>
    <name evidence="3" type="ORF">SAMN05660748_3466</name>
</gene>
<dbReference type="PANTHER" id="PTHR34351:SF1">
    <property type="entry name" value="SLR1927 PROTEIN"/>
    <property type="match status" value="1"/>
</dbReference>
<dbReference type="OrthoDB" id="9812729at2"/>
<reference evidence="4" key="1">
    <citation type="submission" date="2017-08" db="EMBL/GenBank/DDBJ databases">
        <authorList>
            <person name="Varghese N."/>
            <person name="Submissions S."/>
        </authorList>
    </citation>
    <scope>NUCLEOTIDE SEQUENCE [LARGE SCALE GENOMIC DNA]</scope>
    <source>
        <strain evidence="4">DSM 4725</strain>
    </source>
</reference>
<evidence type="ECO:0000313" key="3">
    <source>
        <dbReference type="EMBL" id="SOC50707.1"/>
    </source>
</evidence>
<dbReference type="PANTHER" id="PTHR34351">
    <property type="entry name" value="SLR1927 PROTEIN-RELATED"/>
    <property type="match status" value="1"/>
</dbReference>
<keyword evidence="1" id="KW-0812">Transmembrane</keyword>
<sequence>MRAPGRPRTALTRRGRWLPAGGAALLAAGALMGERPVVRLAVFVLALPLVSAVVVARERFRPTVERTAAPARVRRGESTEVTLELSNAGRRPGATWLLTEHLPAALGPEPRFAVGRAGTGRRTALRYRLTPRRRGHFTLGPLRSRVVDPFGLVERSSAGTGTAPLLVVPRVQPLGPTSALDGHGGEGSRRAIAVHGEDDVSIREYRRGDDLRKVHWRATARTGELKVRLEERPWRARTTVLLDARRPAHLIAGQHDPDPADSLEWVVEATASIAVGLGRRGHEIRVVTEEGELHGSGRLPAGPLGAAPEELLDRLGALVPSARTDLGPGIEALRRIGGDGQVVCLLGALGPDDVAEVLRARPGPAANLAVLLDLGSFLPAVRGHRRGSSAAGTALADQREESADLLRAAGWRVAVARAGDPVEQVWAALGAPAVAGPSVAGAVR</sequence>
<evidence type="ECO:0000259" key="2">
    <source>
        <dbReference type="Pfam" id="PF01882"/>
    </source>
</evidence>
<feature type="domain" description="DUF58" evidence="2">
    <location>
        <begin position="202"/>
        <end position="361"/>
    </location>
</feature>
<dbReference type="InterPro" id="IPR002881">
    <property type="entry name" value="DUF58"/>
</dbReference>
<feature type="transmembrane region" description="Helical" evidence="1">
    <location>
        <begin position="38"/>
        <end position="56"/>
    </location>
</feature>
<name>A0A285V9S8_9ACTN</name>
<proteinExistence type="predicted"/>
<dbReference type="Pfam" id="PF01882">
    <property type="entry name" value="DUF58"/>
    <property type="match status" value="1"/>
</dbReference>
<accession>A0A285V9S8</accession>
<protein>
    <submittedName>
        <fullName evidence="3">Uncharacterized conserved protein, DUF58 family, contains vWF domain</fullName>
    </submittedName>
</protein>
<keyword evidence="4" id="KW-1185">Reference proteome</keyword>
<keyword evidence="1" id="KW-1133">Transmembrane helix</keyword>
<organism evidence="3 4">
    <name type="scientific">Blastococcus aggregatus</name>
    <dbReference type="NCBI Taxonomy" id="38502"/>
    <lineage>
        <taxon>Bacteria</taxon>
        <taxon>Bacillati</taxon>
        <taxon>Actinomycetota</taxon>
        <taxon>Actinomycetes</taxon>
        <taxon>Geodermatophilales</taxon>
        <taxon>Geodermatophilaceae</taxon>
        <taxon>Blastococcus</taxon>
    </lineage>
</organism>
<dbReference type="EMBL" id="OBQI01000005">
    <property type="protein sequence ID" value="SOC50707.1"/>
    <property type="molecule type" value="Genomic_DNA"/>
</dbReference>
<evidence type="ECO:0000256" key="1">
    <source>
        <dbReference type="SAM" id="Phobius"/>
    </source>
</evidence>
<keyword evidence="1" id="KW-0472">Membrane</keyword>
<dbReference type="AlphaFoldDB" id="A0A285V9S8"/>
<evidence type="ECO:0000313" key="4">
    <source>
        <dbReference type="Proteomes" id="UP000219435"/>
    </source>
</evidence>
<dbReference type="Proteomes" id="UP000219435">
    <property type="component" value="Unassembled WGS sequence"/>
</dbReference>